<evidence type="ECO:0000256" key="1">
    <source>
        <dbReference type="ARBA" id="ARBA00004123"/>
    </source>
</evidence>
<accession>A0AAN9T6E2</accession>
<feature type="domain" description="Nucleoporin Nup54 alpha-helical" evidence="4">
    <location>
        <begin position="396"/>
        <end position="532"/>
    </location>
</feature>
<dbReference type="InterPro" id="IPR025712">
    <property type="entry name" value="Nup54_alpha-helical_dom"/>
</dbReference>
<dbReference type="Gene3D" id="1.20.5.490">
    <property type="entry name" value="Single helix bin"/>
    <property type="match status" value="1"/>
</dbReference>
<dbReference type="GO" id="GO:0044613">
    <property type="term" value="C:nuclear pore central transport channel"/>
    <property type="evidence" value="ECO:0007669"/>
    <property type="project" value="TreeGrafter"/>
</dbReference>
<evidence type="ECO:0000256" key="3">
    <source>
        <dbReference type="ARBA" id="ARBA00023242"/>
    </source>
</evidence>
<keyword evidence="2" id="KW-0813">Transport</keyword>
<dbReference type="Proteomes" id="UP001367676">
    <property type="component" value="Unassembled WGS sequence"/>
</dbReference>
<dbReference type="AlphaFoldDB" id="A0AAN9T6E2"/>
<dbReference type="GO" id="GO:0036228">
    <property type="term" value="P:protein localization to nuclear inner membrane"/>
    <property type="evidence" value="ECO:0007669"/>
    <property type="project" value="TreeGrafter"/>
</dbReference>
<dbReference type="Gene3D" id="1.20.5.170">
    <property type="match status" value="1"/>
</dbReference>
<evidence type="ECO:0000256" key="2">
    <source>
        <dbReference type="ARBA" id="ARBA00022448"/>
    </source>
</evidence>
<proteinExistence type="predicted"/>
<protein>
    <recommendedName>
        <fullName evidence="4">Nucleoporin Nup54 alpha-helical domain-containing protein</fullName>
    </recommendedName>
</protein>
<dbReference type="Pfam" id="PF13874">
    <property type="entry name" value="Nup54"/>
    <property type="match status" value="1"/>
</dbReference>
<organism evidence="5 6">
    <name type="scientific">Parthenolecanium corni</name>
    <dbReference type="NCBI Taxonomy" id="536013"/>
    <lineage>
        <taxon>Eukaryota</taxon>
        <taxon>Metazoa</taxon>
        <taxon>Ecdysozoa</taxon>
        <taxon>Arthropoda</taxon>
        <taxon>Hexapoda</taxon>
        <taxon>Insecta</taxon>
        <taxon>Pterygota</taxon>
        <taxon>Neoptera</taxon>
        <taxon>Paraneoptera</taxon>
        <taxon>Hemiptera</taxon>
        <taxon>Sternorrhyncha</taxon>
        <taxon>Coccoidea</taxon>
        <taxon>Coccidae</taxon>
        <taxon>Parthenolecanium</taxon>
    </lineage>
</organism>
<dbReference type="EMBL" id="JBBCAQ010000037">
    <property type="protein sequence ID" value="KAK7574440.1"/>
    <property type="molecule type" value="Genomic_DNA"/>
</dbReference>
<comment type="subcellular location">
    <subcellularLocation>
        <location evidence="1">Nucleus</location>
    </subcellularLocation>
</comment>
<dbReference type="PANTHER" id="PTHR13000">
    <property type="entry name" value="NUCLEOPORIN P54"/>
    <property type="match status" value="1"/>
</dbReference>
<evidence type="ECO:0000259" key="4">
    <source>
        <dbReference type="Pfam" id="PF13874"/>
    </source>
</evidence>
<gene>
    <name evidence="5" type="ORF">V9T40_011631</name>
</gene>
<keyword evidence="3" id="KW-0539">Nucleus</keyword>
<dbReference type="GO" id="GO:0006607">
    <property type="term" value="P:NLS-bearing protein import into nucleus"/>
    <property type="evidence" value="ECO:0007669"/>
    <property type="project" value="TreeGrafter"/>
</dbReference>
<dbReference type="InterPro" id="IPR024864">
    <property type="entry name" value="Nup54/Nup57/Nup44"/>
</dbReference>
<sequence>MSFNFGAPAFGATASTAAPTFSFGSPSNTQAKGFGQTGFSFGGSSAPATTTSGFGFGGLTSTTPSKGFGTATNTGFGTGTNTGFGAAVAPSTGFGTAAGTNTGFGLGTGTNTGFGTGTTTSTGFGAGFGSTFGPTSNPAPSFNFNPPATTTQSLFSGFGQTQTNPSGGFAGFGNKQFGSGAPPTFNSPWNNTLGQGFGVNAQQQQTGPTNPNEAILTSVYKCNIFGDERDQILGNWNLLQAFWGTGKGYYAQNATPFEYNPQNILCGLKTVGYSVKPKIASSDGLVVISINKKPDDIRNQQIQFESSVSAILGNKPNVTVHVDRVSAAPDSKSLVLIYVAERMPNGIFRRVQNTDISSYLLQPMQKQQLGSLGIDNVYPFTSPSESQLNEYLENTPAGIDSRLWKQAQLDNPDKEKFIPVPIIGFNGILWRSKCQEEQVKLHEALLDGISEDISSMQRVQVATNVKLGELKQKTLELEHRVLKLIVKVSRTGADGGLPFGPEEERMKSRLESLEASFNKPSGIKDRLSQIITSLRMHDVSNEKRYECDVDDTMLNDLKEFLGLQQKAIRELKDVLQSDLADMKLMEEELRRFQAVQAS</sequence>
<dbReference type="GO" id="GO:0006999">
    <property type="term" value="P:nuclear pore organization"/>
    <property type="evidence" value="ECO:0007669"/>
    <property type="project" value="TreeGrafter"/>
</dbReference>
<evidence type="ECO:0000313" key="6">
    <source>
        <dbReference type="Proteomes" id="UP001367676"/>
    </source>
</evidence>
<dbReference type="GO" id="GO:0017056">
    <property type="term" value="F:structural constituent of nuclear pore"/>
    <property type="evidence" value="ECO:0007669"/>
    <property type="project" value="TreeGrafter"/>
</dbReference>
<comment type="caution">
    <text evidence="5">The sequence shown here is derived from an EMBL/GenBank/DDBJ whole genome shotgun (WGS) entry which is preliminary data.</text>
</comment>
<keyword evidence="6" id="KW-1185">Reference proteome</keyword>
<dbReference type="PANTHER" id="PTHR13000:SF0">
    <property type="entry name" value="NUCLEOPORIN P54"/>
    <property type="match status" value="1"/>
</dbReference>
<reference evidence="5 6" key="1">
    <citation type="submission" date="2024-03" db="EMBL/GenBank/DDBJ databases">
        <title>Adaptation during the transition from Ophiocordyceps entomopathogen to insect associate is accompanied by gene loss and intensified selection.</title>
        <authorList>
            <person name="Ward C.M."/>
            <person name="Onetto C.A."/>
            <person name="Borneman A.R."/>
        </authorList>
    </citation>
    <scope>NUCLEOTIDE SEQUENCE [LARGE SCALE GENOMIC DNA]</scope>
    <source>
        <strain evidence="5">AWRI1</strain>
        <tissue evidence="5">Single Adult Female</tissue>
    </source>
</reference>
<name>A0AAN9T6E2_9HEMI</name>
<evidence type="ECO:0000313" key="5">
    <source>
        <dbReference type="EMBL" id="KAK7574440.1"/>
    </source>
</evidence>